<protein>
    <recommendedName>
        <fullName evidence="3">ATP-grasp domain-containing protein</fullName>
    </recommendedName>
</protein>
<dbReference type="Proteomes" id="UP000325134">
    <property type="component" value="Unassembled WGS sequence"/>
</dbReference>
<proteinExistence type="predicted"/>
<reference evidence="1 2" key="1">
    <citation type="submission" date="2016-11" db="EMBL/GenBank/DDBJ databases">
        <authorList>
            <person name="Varghese N."/>
            <person name="Submissions S."/>
        </authorList>
    </citation>
    <scope>NUCLEOTIDE SEQUENCE [LARGE SCALE GENOMIC DNA]</scope>
    <source>
        <strain evidence="1 2">DSM 29341</strain>
    </source>
</reference>
<dbReference type="OrthoDB" id="7702072at2"/>
<evidence type="ECO:0008006" key="3">
    <source>
        <dbReference type="Google" id="ProtNLM"/>
    </source>
</evidence>
<dbReference type="EMBL" id="FQVK01000008">
    <property type="protein sequence ID" value="SHE78624.1"/>
    <property type="molecule type" value="Genomic_DNA"/>
</dbReference>
<organism evidence="1 2">
    <name type="scientific">Ruegeria intermedia</name>
    <dbReference type="NCBI Taxonomy" id="996115"/>
    <lineage>
        <taxon>Bacteria</taxon>
        <taxon>Pseudomonadati</taxon>
        <taxon>Pseudomonadota</taxon>
        <taxon>Alphaproteobacteria</taxon>
        <taxon>Rhodobacterales</taxon>
        <taxon>Roseobacteraceae</taxon>
        <taxon>Ruegeria</taxon>
    </lineage>
</organism>
<sequence length="308" mass="34600">MARFYVVEFDEPGVLAKGKGSRNIITRLTRVLGKLGVSSEVLPFAELMARGPAGEPQSYVLLHYNELFVVQNHKVDWLRDRETELAALGHKILHSVEQGRIVGHKVRQNKVLTAAGVPMPRLIETGSSFETAFSNEVSNAHVPVQLVGDAAELDPGRYNTEYVDCRHEYEGELWHVCIRAQAVGEQVLFSWVRAGKEPNVRTRGTPVDARLLNHFHTQLVRPNADQIQAIARGVKDVLGVGFYAHDILPCAKTGRLLLCETNFKLYEGFYRFYMKPIAAELPNPAFFDGRKATRRMARALMHELRLSG</sequence>
<dbReference type="RefSeq" id="WP_149775478.1">
    <property type="nucleotide sequence ID" value="NZ_FQVK01000008.1"/>
</dbReference>
<keyword evidence="2" id="KW-1185">Reference proteome</keyword>
<evidence type="ECO:0000313" key="2">
    <source>
        <dbReference type="Proteomes" id="UP000325134"/>
    </source>
</evidence>
<accession>A0A1M4WBK6</accession>
<evidence type="ECO:0000313" key="1">
    <source>
        <dbReference type="EMBL" id="SHE78624.1"/>
    </source>
</evidence>
<gene>
    <name evidence="1" type="ORF">SAMN05444279_10871</name>
</gene>
<name>A0A1M4WBK6_9RHOB</name>
<dbReference type="AlphaFoldDB" id="A0A1M4WBK6"/>